<dbReference type="Proteomes" id="UP001326715">
    <property type="component" value="Chromosome"/>
</dbReference>
<evidence type="ECO:0000313" key="5">
    <source>
        <dbReference type="Proteomes" id="UP001326715"/>
    </source>
</evidence>
<evidence type="ECO:0000313" key="2">
    <source>
        <dbReference type="EMBL" id="SFW15402.1"/>
    </source>
</evidence>
<evidence type="ECO:0000313" key="3">
    <source>
        <dbReference type="EMBL" id="WQG89601.1"/>
    </source>
</evidence>
<dbReference type="RefSeq" id="WP_143150581.1">
    <property type="nucleotide sequence ID" value="NZ_CP139972.1"/>
</dbReference>
<name>A0A1K1LX25_9BACT</name>
<protein>
    <recommendedName>
        <fullName evidence="6">Hint domain-containing protein</fullName>
    </recommendedName>
</protein>
<accession>A0A1K1LX25</accession>
<sequence>MAPKKSTVTAGDDPSWNKQCLENIKKLGGTLCPQEQCEDMSVPIHMICNCLPPYLNGCLNNPLPGCCSYGPSSPVWVANPKGGCYCCCGMAPGAAVAVSKTRSIAADQLKKGDTIFVPKDTSLRQWTSVTLQFVSLSKTSTGNPQVSIQLRDEKGKESTLIVGERQLLMMPDRKFKEARKIVPGMDQLVNKDGQPMEVSKIITGVFGQFISYIASSAAPASEPEGHLVSLEGIIGGDYALSLGIAPGHLADNHDQLPNIGTDDYNQRYPHLS</sequence>
<dbReference type="EMBL" id="FPIZ01000001">
    <property type="protein sequence ID" value="SFW15402.1"/>
    <property type="molecule type" value="Genomic_DNA"/>
</dbReference>
<reference evidence="3 5" key="2">
    <citation type="submission" date="2023-11" db="EMBL/GenBank/DDBJ databases">
        <title>MicrobeMod: A computational toolkit for identifying prokaryotic methylation and restriction-modification with nanopore sequencing.</title>
        <authorList>
            <person name="Crits-Christoph A."/>
            <person name="Kang S.C."/>
            <person name="Lee H."/>
            <person name="Ostrov N."/>
        </authorList>
    </citation>
    <scope>NUCLEOTIDE SEQUENCE [LARGE SCALE GENOMIC DNA]</scope>
    <source>
        <strain evidence="3 5">ATCC 23090</strain>
    </source>
</reference>
<dbReference type="EMBL" id="CP140154">
    <property type="protein sequence ID" value="WQG89601.1"/>
    <property type="molecule type" value="Genomic_DNA"/>
</dbReference>
<feature type="region of interest" description="Disordered" evidence="1">
    <location>
        <begin position="253"/>
        <end position="272"/>
    </location>
</feature>
<dbReference type="STRING" id="1004.SAMN05661012_00290"/>
<dbReference type="Proteomes" id="UP000183788">
    <property type="component" value="Unassembled WGS sequence"/>
</dbReference>
<proteinExistence type="predicted"/>
<evidence type="ECO:0000313" key="4">
    <source>
        <dbReference type="Proteomes" id="UP000183788"/>
    </source>
</evidence>
<dbReference type="AlphaFoldDB" id="A0A1K1LX25"/>
<keyword evidence="5" id="KW-1185">Reference proteome</keyword>
<reference evidence="2 4" key="1">
    <citation type="submission" date="2016-11" db="EMBL/GenBank/DDBJ databases">
        <authorList>
            <person name="Jaros S."/>
            <person name="Januszkiewicz K."/>
            <person name="Wedrychowicz H."/>
        </authorList>
    </citation>
    <scope>NUCLEOTIDE SEQUENCE [LARGE SCALE GENOMIC DNA]</scope>
    <source>
        <strain evidence="2 4">DSM 784</strain>
    </source>
</reference>
<gene>
    <name evidence="2" type="ORF">SAMN05661012_00290</name>
    <name evidence="3" type="ORF">SR876_32220</name>
</gene>
<dbReference type="OrthoDB" id="9818410at2"/>
<evidence type="ECO:0008006" key="6">
    <source>
        <dbReference type="Google" id="ProtNLM"/>
    </source>
</evidence>
<evidence type="ECO:0000256" key="1">
    <source>
        <dbReference type="SAM" id="MobiDB-lite"/>
    </source>
</evidence>
<organism evidence="2 4">
    <name type="scientific">Chitinophaga sancti</name>
    <dbReference type="NCBI Taxonomy" id="1004"/>
    <lineage>
        <taxon>Bacteria</taxon>
        <taxon>Pseudomonadati</taxon>
        <taxon>Bacteroidota</taxon>
        <taxon>Chitinophagia</taxon>
        <taxon>Chitinophagales</taxon>
        <taxon>Chitinophagaceae</taxon>
        <taxon>Chitinophaga</taxon>
    </lineage>
</organism>